<feature type="domain" description="SH3b" evidence="2">
    <location>
        <begin position="197"/>
        <end position="262"/>
    </location>
</feature>
<dbReference type="Pfam" id="PF08239">
    <property type="entry name" value="SH3_3"/>
    <property type="match status" value="1"/>
</dbReference>
<dbReference type="Gene3D" id="2.30.30.40">
    <property type="entry name" value="SH3 Domains"/>
    <property type="match status" value="1"/>
</dbReference>
<accession>K9GPB6</accession>
<reference evidence="3 4" key="1">
    <citation type="journal article" date="2013" name="Genome Announc.">
        <title>Draft Genome Sequence of an Alphaproteobacterium, Caenispirillum salinarum AK4(T), Isolated from a Solar Saltern.</title>
        <authorList>
            <person name="Khatri I."/>
            <person name="Singh A."/>
            <person name="Korpole S."/>
            <person name="Pinnaka A.K."/>
            <person name="Subramanian S."/>
        </authorList>
    </citation>
    <scope>NUCLEOTIDE SEQUENCE [LARGE SCALE GENOMIC DNA]</scope>
    <source>
        <strain evidence="3 4">AK4</strain>
    </source>
</reference>
<sequence length="269" mass="29401">MTAQPRHVILRQVTGLLRRSLVERIEGVFCRRCSQVSAVRASYATWLRGWWSLPAGPLDTVRALVVNLRGGELPAENNRELLVEQARAFLARREPDLARGCAEQATAFVRTGMDRREVEHLLGQIPRSRRRLRDRWRGPGWAAPVQLLPLLVIGAAVSLVTPRLDEMPDLPMLTAETPAPANDETVTSRPGALGPELDRLNVAAERLTVRTGPGAAYRVAASLAEGTTVVVKELSPDGGWARVLTSDGTTGFVDAGGLRRWAEEDGINP</sequence>
<evidence type="ECO:0000313" key="3">
    <source>
        <dbReference type="EMBL" id="EKV26977.1"/>
    </source>
</evidence>
<dbReference type="STRING" id="1238182.C882_1906"/>
<keyword evidence="4" id="KW-1185">Reference proteome</keyword>
<dbReference type="PROSITE" id="PS51781">
    <property type="entry name" value="SH3B"/>
    <property type="match status" value="1"/>
</dbReference>
<organism evidence="3 4">
    <name type="scientific">Caenispirillum salinarum AK4</name>
    <dbReference type="NCBI Taxonomy" id="1238182"/>
    <lineage>
        <taxon>Bacteria</taxon>
        <taxon>Pseudomonadati</taxon>
        <taxon>Pseudomonadota</taxon>
        <taxon>Alphaproteobacteria</taxon>
        <taxon>Rhodospirillales</taxon>
        <taxon>Novispirillaceae</taxon>
        <taxon>Caenispirillum</taxon>
    </lineage>
</organism>
<name>K9GPB6_9PROT</name>
<dbReference type="EMBL" id="ANHY01000021">
    <property type="protein sequence ID" value="EKV26977.1"/>
    <property type="molecule type" value="Genomic_DNA"/>
</dbReference>
<dbReference type="InterPro" id="IPR003646">
    <property type="entry name" value="SH3-like_bac-type"/>
</dbReference>
<evidence type="ECO:0000313" key="4">
    <source>
        <dbReference type="Proteomes" id="UP000009881"/>
    </source>
</evidence>
<proteinExistence type="predicted"/>
<evidence type="ECO:0000259" key="2">
    <source>
        <dbReference type="PROSITE" id="PS51781"/>
    </source>
</evidence>
<dbReference type="AlphaFoldDB" id="K9GPB6"/>
<dbReference type="eggNOG" id="COG0484">
    <property type="taxonomic scope" value="Bacteria"/>
</dbReference>
<protein>
    <submittedName>
        <fullName evidence="3">DnaJ-class molecular chaperone</fullName>
    </submittedName>
</protein>
<evidence type="ECO:0000256" key="1">
    <source>
        <dbReference type="SAM" id="MobiDB-lite"/>
    </source>
</evidence>
<gene>
    <name evidence="3" type="ORF">C882_1906</name>
</gene>
<feature type="region of interest" description="Disordered" evidence="1">
    <location>
        <begin position="175"/>
        <end position="194"/>
    </location>
</feature>
<comment type="caution">
    <text evidence="3">The sequence shown here is derived from an EMBL/GenBank/DDBJ whole genome shotgun (WGS) entry which is preliminary data.</text>
</comment>
<dbReference type="Proteomes" id="UP000009881">
    <property type="component" value="Unassembled WGS sequence"/>
</dbReference>